<organism evidence="10 11">
    <name type="scientific">Candidatus Muproteobacteria bacterium RBG_16_65_34</name>
    <dbReference type="NCBI Taxonomy" id="1817760"/>
    <lineage>
        <taxon>Bacteria</taxon>
        <taxon>Pseudomonadati</taxon>
        <taxon>Pseudomonadota</taxon>
        <taxon>Candidatus Muproteobacteria</taxon>
    </lineage>
</organism>
<feature type="transmembrane region" description="Helical" evidence="7">
    <location>
        <begin position="327"/>
        <end position="351"/>
    </location>
</feature>
<gene>
    <name evidence="10" type="ORF">A2151_06065</name>
</gene>
<feature type="chain" id="PRO_5009526756" description="Thioredoxin domain-containing protein" evidence="8">
    <location>
        <begin position="22"/>
        <end position="759"/>
    </location>
</feature>
<evidence type="ECO:0000256" key="6">
    <source>
        <dbReference type="ARBA" id="ARBA00023136"/>
    </source>
</evidence>
<dbReference type="Proteomes" id="UP000178885">
    <property type="component" value="Unassembled WGS sequence"/>
</dbReference>
<feature type="domain" description="Thioredoxin" evidence="9">
    <location>
        <begin position="627"/>
        <end position="759"/>
    </location>
</feature>
<reference evidence="10 11" key="1">
    <citation type="journal article" date="2016" name="Nat. Commun.">
        <title>Thousands of microbial genomes shed light on interconnected biogeochemical processes in an aquifer system.</title>
        <authorList>
            <person name="Anantharaman K."/>
            <person name="Brown C.T."/>
            <person name="Hug L.A."/>
            <person name="Sharon I."/>
            <person name="Castelle C.J."/>
            <person name="Probst A.J."/>
            <person name="Thomas B.C."/>
            <person name="Singh A."/>
            <person name="Wilkins M.J."/>
            <person name="Karaoz U."/>
            <person name="Brodie E.L."/>
            <person name="Williams K.H."/>
            <person name="Hubbard S.S."/>
            <person name="Banfield J.F."/>
        </authorList>
    </citation>
    <scope>NUCLEOTIDE SEQUENCE [LARGE SCALE GENOMIC DNA]</scope>
</reference>
<dbReference type="InterPro" id="IPR028250">
    <property type="entry name" value="DsbDN"/>
</dbReference>
<comment type="caution">
    <text evidence="10">The sequence shown here is derived from an EMBL/GenBank/DDBJ whole genome shotgun (WGS) entry which is preliminary data.</text>
</comment>
<evidence type="ECO:0000313" key="10">
    <source>
        <dbReference type="EMBL" id="OGI46693.1"/>
    </source>
</evidence>
<accession>A0A1F6TNJ8</accession>
<dbReference type="GO" id="GO:0015035">
    <property type="term" value="F:protein-disulfide reductase activity"/>
    <property type="evidence" value="ECO:0007669"/>
    <property type="project" value="TreeGrafter"/>
</dbReference>
<evidence type="ECO:0000256" key="7">
    <source>
        <dbReference type="SAM" id="Phobius"/>
    </source>
</evidence>
<evidence type="ECO:0000313" key="11">
    <source>
        <dbReference type="Proteomes" id="UP000178885"/>
    </source>
</evidence>
<proteinExistence type="predicted"/>
<dbReference type="PANTHER" id="PTHR32234">
    <property type="entry name" value="THIOL:DISULFIDE INTERCHANGE PROTEIN DSBD"/>
    <property type="match status" value="1"/>
</dbReference>
<dbReference type="PANTHER" id="PTHR32234:SF0">
    <property type="entry name" value="THIOL:DISULFIDE INTERCHANGE PROTEIN DSBD"/>
    <property type="match status" value="1"/>
</dbReference>
<keyword evidence="5 7" id="KW-1133">Transmembrane helix</keyword>
<dbReference type="GO" id="GO:0045454">
    <property type="term" value="P:cell redox homeostasis"/>
    <property type="evidence" value="ECO:0007669"/>
    <property type="project" value="TreeGrafter"/>
</dbReference>
<dbReference type="CDD" id="cd02953">
    <property type="entry name" value="DsbDgamma"/>
    <property type="match status" value="1"/>
</dbReference>
<evidence type="ECO:0000256" key="4">
    <source>
        <dbReference type="ARBA" id="ARBA00022748"/>
    </source>
</evidence>
<protein>
    <recommendedName>
        <fullName evidence="9">Thioredoxin domain-containing protein</fullName>
    </recommendedName>
</protein>
<sequence>MMRPPALLLAVLLLMPAVATAQEEELLEPDKAFALTTRVLDGNTLEANWNIAPGYYLYRDKIKFEALDGGVALGSPVFPGGKQKDDPLFGRVETYTKSVRVRLPIDRAGAGAARLKITFQGCNEPIGVCYPPIVKEVVFNLPAPKAAAAIAAAPARSLKDVLTSAGTEQEVMDPELAFGVGVMPEGGAALRVRVTVADCCYLYRDKTRFELARADGAPPAGVRLGAYTLPPGKEKTDEFIGKTEVYTGSFEMRLALEGAAGKTADLALRMTYQGCAETPVAICYPPSTKTFPLRLRAGALTVDTPAAPPFAPEAGDTLRARVDAGTFLLAMLAAFGTGLLLTFTPCVLPMIPILSSVIVGASNGKITKLRGGLLSASYVLGTAVTYTAAGAIAGATGEQLQAYFQNPWIIGIFSALFVALAFSMFGFYELHIPAFIQSFLHHHSSRLHHHSKRFRGGVFFGVFLVGLFAALIVGACVSPLIISALGAAIASRDPYLGGAIMFSMALGMGAILIAIGVGAGFLLPRAGPWMERTKHVFGVLLIAVAIYLLGFIPQVPVLLAWAALFIVSAIYLGATESLPHGASGWRTLSKGFGTLLLAWGVIALLGGLAGNRDILSPLPIGVSGGGLSIGAPATPAAAERLFTRVKTLRELETRLAEAKAAGKPAILDYYADWCTDCLRMEKATFADARVRADLEGRFVRLQVDVTNPADPEVKAIKGRFGVYGPPALLFFGPSGVEQRALRTYGFRAAEEFLALLRKV</sequence>
<dbReference type="Pfam" id="PF02683">
    <property type="entry name" value="DsbD_TM"/>
    <property type="match status" value="1"/>
</dbReference>
<dbReference type="Pfam" id="PF13899">
    <property type="entry name" value="Thioredoxin_7"/>
    <property type="match status" value="1"/>
</dbReference>
<feature type="transmembrane region" description="Helical" evidence="7">
    <location>
        <begin position="408"/>
        <end position="436"/>
    </location>
</feature>
<evidence type="ECO:0000259" key="9">
    <source>
        <dbReference type="PROSITE" id="PS51352"/>
    </source>
</evidence>
<dbReference type="Gene3D" id="2.60.40.1250">
    <property type="entry name" value="Thiol:disulfide interchange protein DsbD, N-terminal domain"/>
    <property type="match status" value="2"/>
</dbReference>
<dbReference type="Pfam" id="PF11412">
    <property type="entry name" value="DsbD_N"/>
    <property type="match status" value="2"/>
</dbReference>
<dbReference type="AlphaFoldDB" id="A0A1F6TNJ8"/>
<feature type="signal peptide" evidence="8">
    <location>
        <begin position="1"/>
        <end position="21"/>
    </location>
</feature>
<keyword evidence="3 7" id="KW-0812">Transmembrane</keyword>
<comment type="subcellular location">
    <subcellularLocation>
        <location evidence="1">Cell membrane</location>
        <topology evidence="1">Multi-pass membrane protein</topology>
    </subcellularLocation>
</comment>
<dbReference type="InterPro" id="IPR003834">
    <property type="entry name" value="Cyt_c_assmbl_TM_dom"/>
</dbReference>
<dbReference type="InterPro" id="IPR013766">
    <property type="entry name" value="Thioredoxin_domain"/>
</dbReference>
<feature type="transmembrane region" description="Helical" evidence="7">
    <location>
        <begin position="558"/>
        <end position="579"/>
    </location>
</feature>
<dbReference type="InterPro" id="IPR036929">
    <property type="entry name" value="DsbDN_sf"/>
</dbReference>
<keyword evidence="6 7" id="KW-0472">Membrane</keyword>
<name>A0A1F6TNJ8_9PROT</name>
<dbReference type="STRING" id="1817760.A2151_06065"/>
<dbReference type="GO" id="GO:0017004">
    <property type="term" value="P:cytochrome complex assembly"/>
    <property type="evidence" value="ECO:0007669"/>
    <property type="project" value="UniProtKB-KW"/>
</dbReference>
<dbReference type="SUPFAM" id="SSF52833">
    <property type="entry name" value="Thioredoxin-like"/>
    <property type="match status" value="1"/>
</dbReference>
<dbReference type="GO" id="GO:0005886">
    <property type="term" value="C:plasma membrane"/>
    <property type="evidence" value="ECO:0007669"/>
    <property type="project" value="UniProtKB-SubCell"/>
</dbReference>
<dbReference type="EMBL" id="MFSU01000076">
    <property type="protein sequence ID" value="OGI46693.1"/>
    <property type="molecule type" value="Genomic_DNA"/>
</dbReference>
<feature type="transmembrane region" description="Helical" evidence="7">
    <location>
        <begin position="535"/>
        <end position="552"/>
    </location>
</feature>
<dbReference type="InterPro" id="IPR036249">
    <property type="entry name" value="Thioredoxin-like_sf"/>
</dbReference>
<dbReference type="PROSITE" id="PS51352">
    <property type="entry name" value="THIOREDOXIN_2"/>
    <property type="match status" value="1"/>
</dbReference>
<keyword evidence="4" id="KW-0201">Cytochrome c-type biogenesis</keyword>
<evidence type="ECO:0000256" key="8">
    <source>
        <dbReference type="SAM" id="SignalP"/>
    </source>
</evidence>
<evidence type="ECO:0000256" key="3">
    <source>
        <dbReference type="ARBA" id="ARBA00022692"/>
    </source>
</evidence>
<dbReference type="SUPFAM" id="SSF74863">
    <property type="entry name" value="Thiol:disulfide interchange protein DsbD, N-terminal domain (DsbD-alpha)"/>
    <property type="match status" value="2"/>
</dbReference>
<dbReference type="NCBIfam" id="NF001419">
    <property type="entry name" value="PRK00293.1"/>
    <property type="match status" value="1"/>
</dbReference>
<feature type="transmembrane region" description="Helical" evidence="7">
    <location>
        <begin position="496"/>
        <end position="523"/>
    </location>
</feature>
<dbReference type="Gene3D" id="3.40.30.10">
    <property type="entry name" value="Glutaredoxin"/>
    <property type="match status" value="1"/>
</dbReference>
<feature type="transmembrane region" description="Helical" evidence="7">
    <location>
        <begin position="457"/>
        <end position="490"/>
    </location>
</feature>
<feature type="transmembrane region" description="Helical" evidence="7">
    <location>
        <begin position="591"/>
        <end position="610"/>
    </location>
</feature>
<feature type="transmembrane region" description="Helical" evidence="7">
    <location>
        <begin position="372"/>
        <end position="396"/>
    </location>
</feature>
<keyword evidence="8" id="KW-0732">Signal</keyword>
<keyword evidence="2" id="KW-1003">Cell membrane</keyword>
<evidence type="ECO:0000256" key="1">
    <source>
        <dbReference type="ARBA" id="ARBA00004651"/>
    </source>
</evidence>
<dbReference type="InterPro" id="IPR035671">
    <property type="entry name" value="DsbD_gamma"/>
</dbReference>
<evidence type="ECO:0000256" key="2">
    <source>
        <dbReference type="ARBA" id="ARBA00022475"/>
    </source>
</evidence>
<evidence type="ECO:0000256" key="5">
    <source>
        <dbReference type="ARBA" id="ARBA00022989"/>
    </source>
</evidence>